<proteinExistence type="predicted"/>
<keyword evidence="4" id="KW-1133">Transmembrane helix</keyword>
<dbReference type="SUPFAM" id="SSF58113">
    <property type="entry name" value="Apolipoprotein A-I"/>
    <property type="match status" value="1"/>
</dbReference>
<organism evidence="6 7">
    <name type="scientific">Porites lobata</name>
    <dbReference type="NCBI Taxonomy" id="104759"/>
    <lineage>
        <taxon>Eukaryota</taxon>
        <taxon>Metazoa</taxon>
        <taxon>Cnidaria</taxon>
        <taxon>Anthozoa</taxon>
        <taxon>Hexacorallia</taxon>
        <taxon>Scleractinia</taxon>
        <taxon>Fungiina</taxon>
        <taxon>Poritidae</taxon>
        <taxon>Porites</taxon>
    </lineage>
</organism>
<keyword evidence="3" id="KW-0175">Coiled coil</keyword>
<protein>
    <recommendedName>
        <fullName evidence="5">NACHT domain-containing protein</fullName>
    </recommendedName>
</protein>
<dbReference type="SUPFAM" id="SSF52047">
    <property type="entry name" value="RNI-like"/>
    <property type="match status" value="2"/>
</dbReference>
<feature type="transmembrane region" description="Helical" evidence="4">
    <location>
        <begin position="1228"/>
        <end position="1247"/>
    </location>
</feature>
<evidence type="ECO:0000256" key="4">
    <source>
        <dbReference type="SAM" id="Phobius"/>
    </source>
</evidence>
<name>A0ABN8NCU2_9CNID</name>
<evidence type="ECO:0000259" key="5">
    <source>
        <dbReference type="PROSITE" id="PS50837"/>
    </source>
</evidence>
<dbReference type="SUPFAM" id="SSF52540">
    <property type="entry name" value="P-loop containing nucleoside triphosphate hydrolases"/>
    <property type="match status" value="1"/>
</dbReference>
<dbReference type="InterPro" id="IPR027417">
    <property type="entry name" value="P-loop_NTPase"/>
</dbReference>
<comment type="caution">
    <text evidence="6">The sequence shown here is derived from an EMBL/GenBank/DDBJ whole genome shotgun (WGS) entry which is preliminary data.</text>
</comment>
<dbReference type="Gene3D" id="3.40.50.300">
    <property type="entry name" value="P-loop containing nucleotide triphosphate hydrolases"/>
    <property type="match status" value="1"/>
</dbReference>
<evidence type="ECO:0000256" key="3">
    <source>
        <dbReference type="SAM" id="Coils"/>
    </source>
</evidence>
<evidence type="ECO:0000313" key="7">
    <source>
        <dbReference type="Proteomes" id="UP001159405"/>
    </source>
</evidence>
<dbReference type="Pfam" id="PF05729">
    <property type="entry name" value="NACHT"/>
    <property type="match status" value="1"/>
</dbReference>
<dbReference type="EMBL" id="CALNXK010000017">
    <property type="protein sequence ID" value="CAH3104647.1"/>
    <property type="molecule type" value="Genomic_DNA"/>
</dbReference>
<keyword evidence="7" id="KW-1185">Reference proteome</keyword>
<evidence type="ECO:0000256" key="1">
    <source>
        <dbReference type="ARBA" id="ARBA00022741"/>
    </source>
</evidence>
<dbReference type="PROSITE" id="PS50837">
    <property type="entry name" value="NACHT"/>
    <property type="match status" value="1"/>
</dbReference>
<dbReference type="InterPro" id="IPR041249">
    <property type="entry name" value="HEPN_DZIP3"/>
</dbReference>
<dbReference type="Proteomes" id="UP001159405">
    <property type="component" value="Unassembled WGS sequence"/>
</dbReference>
<dbReference type="InterPro" id="IPR001611">
    <property type="entry name" value="Leu-rich_rpt"/>
</dbReference>
<keyword evidence="4" id="KW-0472">Membrane</keyword>
<sequence>MSCRYFLMASTPTVAKSTKENTNYARLCRLLVDGGTKALRHAFDTFHPPADLYRDLHVTHHLILQSLKKRRVLNPTQWGKLYPTTPAAVKSEDFDITLLMVLLRNICGLTAPVTGWDSLPPASDMSVVGNIARVKFYRNSVYGHASQASLDDPTFNTLWQEISTALVALGVDAAAINKLKTETMDPVGEEHYRELLKEWKKDEDNIKDKLYKMEEQMKNNLEQMKGDILENIREQLDTLITEMLAKIAETFDEMETKMKNKLDTLKIEAQRETEEVCMEATKQIESIRQLYTSREGRLAPFSWCEHFYFHLDDIFTRLVMVSKEKEARGTGARRNLEFTEIFQAHKECEEPKKVLIEGKPGMGKTTYCNKLVYDWATKKNKPGGCFPDFQLVLLLRCRDIDVQSNLWDAIDDQLLPRGIQSEDREKFMKFIQNNQSKVLMVLEGLDELPKSRLPEFIAEIIQGRMLPGCHLVVTARHEAGIPVGKVCDTLLEIEGFNTEDVKNFILKYFKGKNGLSRKLLDKLESDNRLREMSTNPLNTALLCLLCEDFDGVLPEGRTQLYLQIVLCVLMRYREKKGLPEDNKDLTELYKDQLKHLGSIALNGLHEEYMYFGKKQLGQQHSDLPGFGFLSVQPGSKLRPLDECYGFTHKSFQEFFAGHYLWCQLVSQEITPQTLVCEARYFRNMRQVLLFTCGLLALRSEESVGALISAIASEVNKGDLTELLPVALECIKECKKGDSNLHLQLARTFGSRLTVQKAYLGGERIDVAAAEVLGAALETNTTLTDLSLSLNNLGPDGAKSLADMLKTNTILTDLHLSANDLGPAGAESLTAALGKNTTLKNLDLSANELGPAGAESVAKGLEKNRTLRALNLSGNNLGSSSADSLSTALETNTSLTALNLSGNNLGPVGARSFAAALKMNKILTELNLSGNNIGPTGVESLAAILGVAGRESLAVNLTTNKTLTNLDLSANYLGPAGAESLVAMLITNKTLINLDLSTNGLAPAGAESLAAAIETNTTLKALNLSRNNLGPTGADSLAAALKTNRTLTGLNLSGNNLGPESAQLFSVALEANKTLTDFNLSSNNLGPAGAASLATALEINKTLTYLDLSYINDLGPAGAESLAAALKTNRTLTGLNLSGNNLGPTGAESLAAALETNGTLTKLNLSDNILGPSGAQSFATILETNATLTDLDLSYNDFCPDSDKLIAAALERRLTNPAKVMAGKRKLSGYTYFVLLFLIYFFLVVWCYK</sequence>
<dbReference type="Pfam" id="PF13516">
    <property type="entry name" value="LRR_6"/>
    <property type="match status" value="15"/>
</dbReference>
<dbReference type="SMART" id="SM00368">
    <property type="entry name" value="LRR_RI"/>
    <property type="match status" value="15"/>
</dbReference>
<feature type="domain" description="NACHT" evidence="5">
    <location>
        <begin position="352"/>
        <end position="476"/>
    </location>
</feature>
<dbReference type="InterPro" id="IPR032675">
    <property type="entry name" value="LRR_dom_sf"/>
</dbReference>
<feature type="coiled-coil region" evidence="3">
    <location>
        <begin position="196"/>
        <end position="227"/>
    </location>
</feature>
<reference evidence="6 7" key="1">
    <citation type="submission" date="2022-05" db="EMBL/GenBank/DDBJ databases">
        <authorList>
            <consortium name="Genoscope - CEA"/>
            <person name="William W."/>
        </authorList>
    </citation>
    <scope>NUCLEOTIDE SEQUENCE [LARGE SCALE GENOMIC DNA]</scope>
</reference>
<accession>A0ABN8NCU2</accession>
<dbReference type="PANTHER" id="PTHR46844:SF1">
    <property type="entry name" value="SLR5058 PROTEIN"/>
    <property type="match status" value="1"/>
</dbReference>
<keyword evidence="1" id="KW-0547">Nucleotide-binding</keyword>
<dbReference type="Gene3D" id="3.80.10.10">
    <property type="entry name" value="Ribonuclease Inhibitor"/>
    <property type="match status" value="5"/>
</dbReference>
<dbReference type="Pfam" id="PF18738">
    <property type="entry name" value="HEPN_DZIP3"/>
    <property type="match status" value="1"/>
</dbReference>
<gene>
    <name evidence="6" type="ORF">PLOB_00012460</name>
</gene>
<dbReference type="PANTHER" id="PTHR46844">
    <property type="entry name" value="SLR5058 PROTEIN"/>
    <property type="match status" value="1"/>
</dbReference>
<keyword evidence="4" id="KW-0812">Transmembrane</keyword>
<evidence type="ECO:0000313" key="6">
    <source>
        <dbReference type="EMBL" id="CAH3104647.1"/>
    </source>
</evidence>
<keyword evidence="2" id="KW-0067">ATP-binding</keyword>
<dbReference type="InterPro" id="IPR007111">
    <property type="entry name" value="NACHT_NTPase"/>
</dbReference>
<evidence type="ECO:0000256" key="2">
    <source>
        <dbReference type="ARBA" id="ARBA00022840"/>
    </source>
</evidence>